<evidence type="ECO:0000313" key="2">
    <source>
        <dbReference type="Proteomes" id="UP000233551"/>
    </source>
</evidence>
<dbReference type="Proteomes" id="UP000233551">
    <property type="component" value="Unassembled WGS sequence"/>
</dbReference>
<organism evidence="1 2">
    <name type="scientific">Punica granatum</name>
    <name type="common">Pomegranate</name>
    <dbReference type="NCBI Taxonomy" id="22663"/>
    <lineage>
        <taxon>Eukaryota</taxon>
        <taxon>Viridiplantae</taxon>
        <taxon>Streptophyta</taxon>
        <taxon>Embryophyta</taxon>
        <taxon>Tracheophyta</taxon>
        <taxon>Spermatophyta</taxon>
        <taxon>Magnoliopsida</taxon>
        <taxon>eudicotyledons</taxon>
        <taxon>Gunneridae</taxon>
        <taxon>Pentapetalae</taxon>
        <taxon>rosids</taxon>
        <taxon>malvids</taxon>
        <taxon>Myrtales</taxon>
        <taxon>Lythraceae</taxon>
        <taxon>Punica</taxon>
    </lineage>
</organism>
<name>A0A2I0H1H7_PUNGR</name>
<reference evidence="1 2" key="1">
    <citation type="submission" date="2017-11" db="EMBL/GenBank/DDBJ databases">
        <title>De-novo sequencing of pomegranate (Punica granatum L.) genome.</title>
        <authorList>
            <person name="Akparov Z."/>
            <person name="Amiraslanov A."/>
            <person name="Hajiyeva S."/>
            <person name="Abbasov M."/>
            <person name="Kaur K."/>
            <person name="Hamwieh A."/>
            <person name="Solovyev V."/>
            <person name="Salamov A."/>
            <person name="Braich B."/>
            <person name="Kosarev P."/>
            <person name="Mahmoud A."/>
            <person name="Hajiyev E."/>
            <person name="Babayeva S."/>
            <person name="Izzatullayeva V."/>
            <person name="Mammadov A."/>
            <person name="Mammadov A."/>
            <person name="Sharifova S."/>
            <person name="Ojaghi J."/>
            <person name="Eynullazada K."/>
            <person name="Bayramov B."/>
            <person name="Abdulazimova A."/>
            <person name="Shahmuradov I."/>
        </authorList>
    </citation>
    <scope>NUCLEOTIDE SEQUENCE [LARGE SCALE GENOMIC DNA]</scope>
    <source>
        <strain evidence="2">cv. AG2017</strain>
        <tissue evidence="1">Leaf</tissue>
    </source>
</reference>
<dbReference type="AlphaFoldDB" id="A0A2I0H1H7"/>
<proteinExistence type="predicted"/>
<protein>
    <submittedName>
        <fullName evidence="1">Uncharacterized protein</fullName>
    </submittedName>
</protein>
<accession>A0A2I0H1H7</accession>
<sequence>MPTPPTLIMLMERLLRSSVKMRVHINEIEDSLSPVREVHIVKALEGIQAAVDYMEGMLKYYIYGLTELLQRFLNLKKLMYKLKSVFVNLPSPKSGLLV</sequence>
<keyword evidence="2" id="KW-1185">Reference proteome</keyword>
<gene>
    <name evidence="1" type="ORF">CRG98_049962</name>
</gene>
<evidence type="ECO:0000313" key="1">
    <source>
        <dbReference type="EMBL" id="PKH89593.1"/>
    </source>
</evidence>
<dbReference type="EMBL" id="PGOL01043949">
    <property type="protein sequence ID" value="PKH89593.1"/>
    <property type="molecule type" value="Genomic_DNA"/>
</dbReference>
<comment type="caution">
    <text evidence="1">The sequence shown here is derived from an EMBL/GenBank/DDBJ whole genome shotgun (WGS) entry which is preliminary data.</text>
</comment>